<feature type="compositionally biased region" description="Polar residues" evidence="1">
    <location>
        <begin position="652"/>
        <end position="673"/>
    </location>
</feature>
<name>A0A0G4I194_9ALVE</name>
<feature type="compositionally biased region" description="Basic and acidic residues" evidence="1">
    <location>
        <begin position="677"/>
        <end position="686"/>
    </location>
</feature>
<feature type="region of interest" description="Disordered" evidence="1">
    <location>
        <begin position="336"/>
        <end position="686"/>
    </location>
</feature>
<dbReference type="Gene3D" id="3.40.50.1000">
    <property type="entry name" value="HAD superfamily/HAD-like"/>
    <property type="match status" value="1"/>
</dbReference>
<feature type="compositionally biased region" description="Basic and acidic residues" evidence="1">
    <location>
        <begin position="603"/>
        <end position="618"/>
    </location>
</feature>
<dbReference type="EMBL" id="CDMZ01004701">
    <property type="protein sequence ID" value="CEM50617.1"/>
    <property type="molecule type" value="Genomic_DNA"/>
</dbReference>
<feature type="compositionally biased region" description="Basic and acidic residues" evidence="1">
    <location>
        <begin position="566"/>
        <end position="592"/>
    </location>
</feature>
<sequence length="686" mass="75782">MPGGSLGNAFEIFRGGVLLPWISRAKNLPQSQQAVRLLVTDIDGTICNIEQRLSLRPGYNGVRSPEDWDVVLSSDYYHLDSPVLEALDFLQAATGRNGSVAQIVYLSGRRAGTETGTMGWLRHHGFPPGPIIHREKGIRTLGFKTSALRWVVRNRHRLLEWSCEGDQTGGSSYGYRQRSLTVGGDVSVLGYIGDRPLEDGVAALRAGVRPVVVIPNCWITPSVLSGGIAAAWEGNPDVGRRGEIDYGLLEELQRSPFWREPLEFWTGQAVRSHSQQQYEHQHSPCTQRQQASQFAYRHREQPPPLLPSSSHPSGSLLHSRQASEEIVWHAYSSVRAGDQQREAESRAVRPSSASSCLNGKHRADEREGGRQGHVDEEEVVSRGSGREGARQLKVPRKNTDLSDGGWEGDSEHRVRTKSSREKNPEKERVGGEVRKERKWSAGRAHEEPSHLARGDRQALHSSSNRRTETEQGRPVSSILSPGRGGLVSRRTRGFERGQGGGRSLLSQRAFSNRTADSGEARGVRSRGDRSSEDEVEFIGISKSSSSHSRPMQSHAPRPSSSSRRRPNTEGRERRRDGEEGASRHREGRRGEGAGECYIVESWQVRRAERSAVRTREEQGGVGEEPGQRVRGYHQTDEALTSSGGFQEGPTVSRETSTGSSIPGASCFPNQVFQQPRRGLEGGGKRL</sequence>
<feature type="region of interest" description="Disordered" evidence="1">
    <location>
        <begin position="275"/>
        <end position="321"/>
    </location>
</feature>
<feature type="compositionally biased region" description="Polar residues" evidence="1">
    <location>
        <begin position="284"/>
        <end position="293"/>
    </location>
</feature>
<feature type="compositionally biased region" description="Basic and acidic residues" evidence="1">
    <location>
        <begin position="409"/>
        <end position="458"/>
    </location>
</feature>
<dbReference type="AlphaFoldDB" id="A0A0G4I194"/>
<feature type="compositionally biased region" description="Low complexity" evidence="1">
    <location>
        <begin position="307"/>
        <end position="319"/>
    </location>
</feature>
<accession>A0A0G4I194</accession>
<feature type="compositionally biased region" description="Basic and acidic residues" evidence="1">
    <location>
        <begin position="361"/>
        <end position="374"/>
    </location>
</feature>
<feature type="compositionally biased region" description="Basic and acidic residues" evidence="1">
    <location>
        <begin position="516"/>
        <end position="532"/>
    </location>
</feature>
<feature type="compositionally biased region" description="Polar residues" evidence="1">
    <location>
        <begin position="504"/>
        <end position="515"/>
    </location>
</feature>
<reference evidence="2" key="1">
    <citation type="submission" date="2014-11" db="EMBL/GenBank/DDBJ databases">
        <authorList>
            <person name="Otto D Thomas"/>
            <person name="Naeem Raeece"/>
        </authorList>
    </citation>
    <scope>NUCLEOTIDE SEQUENCE</scope>
</reference>
<evidence type="ECO:0008006" key="3">
    <source>
        <dbReference type="Google" id="ProtNLM"/>
    </source>
</evidence>
<proteinExistence type="predicted"/>
<feature type="compositionally biased region" description="Basic and acidic residues" evidence="1">
    <location>
        <begin position="338"/>
        <end position="347"/>
    </location>
</feature>
<protein>
    <recommendedName>
        <fullName evidence="3">LNS2/PITP domain-containing protein</fullName>
    </recommendedName>
</protein>
<dbReference type="VEuPathDB" id="CryptoDB:Cvel_44"/>
<gene>
    <name evidence="2" type="ORF">Cvel_44</name>
</gene>
<dbReference type="InterPro" id="IPR036412">
    <property type="entry name" value="HAD-like_sf"/>
</dbReference>
<evidence type="ECO:0000256" key="1">
    <source>
        <dbReference type="SAM" id="MobiDB-lite"/>
    </source>
</evidence>
<organism evidence="2">
    <name type="scientific">Chromera velia CCMP2878</name>
    <dbReference type="NCBI Taxonomy" id="1169474"/>
    <lineage>
        <taxon>Eukaryota</taxon>
        <taxon>Sar</taxon>
        <taxon>Alveolata</taxon>
        <taxon>Colpodellida</taxon>
        <taxon>Chromeraceae</taxon>
        <taxon>Chromera</taxon>
    </lineage>
</organism>
<dbReference type="InterPro" id="IPR023214">
    <property type="entry name" value="HAD_sf"/>
</dbReference>
<evidence type="ECO:0000313" key="2">
    <source>
        <dbReference type="EMBL" id="CEM50617.1"/>
    </source>
</evidence>
<dbReference type="SUPFAM" id="SSF56784">
    <property type="entry name" value="HAD-like"/>
    <property type="match status" value="1"/>
</dbReference>